<reference evidence="1" key="1">
    <citation type="submission" date="2018-05" db="EMBL/GenBank/DDBJ databases">
        <authorList>
            <person name="Lanie J.A."/>
            <person name="Ng W.-L."/>
            <person name="Kazmierczak K.M."/>
            <person name="Andrzejewski T.M."/>
            <person name="Davidsen T.M."/>
            <person name="Wayne K.J."/>
            <person name="Tettelin H."/>
            <person name="Glass J.I."/>
            <person name="Rusch D."/>
            <person name="Podicherti R."/>
            <person name="Tsui H.-C.T."/>
            <person name="Winkler M.E."/>
        </authorList>
    </citation>
    <scope>NUCLEOTIDE SEQUENCE</scope>
</reference>
<proteinExistence type="predicted"/>
<dbReference type="AlphaFoldDB" id="A0A382ZP01"/>
<dbReference type="EMBL" id="UINC01185439">
    <property type="protein sequence ID" value="SVD97143.1"/>
    <property type="molecule type" value="Genomic_DNA"/>
</dbReference>
<sequence length="49" mass="5638">RMKCLAKRLKWCAADLGTPIWILRELLFVEKHCPNNDKIILDSAVSCSH</sequence>
<accession>A0A382ZP01</accession>
<gene>
    <name evidence="1" type="ORF">METZ01_LOCUS449997</name>
</gene>
<evidence type="ECO:0000313" key="1">
    <source>
        <dbReference type="EMBL" id="SVD97143.1"/>
    </source>
</evidence>
<protein>
    <submittedName>
        <fullName evidence="1">Uncharacterized protein</fullName>
    </submittedName>
</protein>
<name>A0A382ZP01_9ZZZZ</name>
<feature type="non-terminal residue" evidence="1">
    <location>
        <position position="49"/>
    </location>
</feature>
<organism evidence="1">
    <name type="scientific">marine metagenome</name>
    <dbReference type="NCBI Taxonomy" id="408172"/>
    <lineage>
        <taxon>unclassified sequences</taxon>
        <taxon>metagenomes</taxon>
        <taxon>ecological metagenomes</taxon>
    </lineage>
</organism>
<feature type="non-terminal residue" evidence="1">
    <location>
        <position position="1"/>
    </location>
</feature>